<keyword evidence="5 10" id="KW-0269">Exonuclease</keyword>
<feature type="domain" description="RecJ OB" evidence="9">
    <location>
        <begin position="460"/>
        <end position="555"/>
    </location>
</feature>
<dbReference type="Pfam" id="PF02272">
    <property type="entry name" value="DHHA1"/>
    <property type="match status" value="1"/>
</dbReference>
<dbReference type="InterPro" id="IPR003156">
    <property type="entry name" value="DHHA1_dom"/>
</dbReference>
<evidence type="ECO:0000259" key="7">
    <source>
        <dbReference type="Pfam" id="PF01368"/>
    </source>
</evidence>
<evidence type="ECO:0000256" key="6">
    <source>
        <dbReference type="SAM" id="Coils"/>
    </source>
</evidence>
<dbReference type="Gene3D" id="3.10.310.30">
    <property type="match status" value="1"/>
</dbReference>
<evidence type="ECO:0000256" key="5">
    <source>
        <dbReference type="ARBA" id="ARBA00022839"/>
    </source>
</evidence>
<evidence type="ECO:0000313" key="11">
    <source>
        <dbReference type="Proteomes" id="UP001144110"/>
    </source>
</evidence>
<dbReference type="Gene3D" id="3.90.1640.30">
    <property type="match status" value="1"/>
</dbReference>
<keyword evidence="4" id="KW-0378">Hydrolase</keyword>
<dbReference type="GO" id="GO:0008409">
    <property type="term" value="F:5'-3' exonuclease activity"/>
    <property type="evidence" value="ECO:0007669"/>
    <property type="project" value="InterPro"/>
</dbReference>
<dbReference type="EMBL" id="JAPHEG010000001">
    <property type="protein sequence ID" value="MDF2952849.1"/>
    <property type="molecule type" value="Genomic_DNA"/>
</dbReference>
<dbReference type="Pfam" id="PF01368">
    <property type="entry name" value="DHH"/>
    <property type="match status" value="1"/>
</dbReference>
<dbReference type="InterPro" id="IPR001667">
    <property type="entry name" value="DDH_dom"/>
</dbReference>
<evidence type="ECO:0000313" key="10">
    <source>
        <dbReference type="EMBL" id="MDF2952849.1"/>
    </source>
</evidence>
<keyword evidence="6" id="KW-0175">Coiled coil</keyword>
<feature type="domain" description="DHHA1" evidence="8">
    <location>
        <begin position="352"/>
        <end position="446"/>
    </location>
</feature>
<evidence type="ECO:0000256" key="2">
    <source>
        <dbReference type="ARBA" id="ARBA00019841"/>
    </source>
</evidence>
<dbReference type="InterPro" id="IPR004610">
    <property type="entry name" value="RecJ"/>
</dbReference>
<dbReference type="AlphaFoldDB" id="A0AAE3P4X3"/>
<reference evidence="10" key="1">
    <citation type="submission" date="2022-11" db="EMBL/GenBank/DDBJ databases">
        <title>Candidatus Alkanophaga archaea from heated hydrothermal vent sediment oxidize petroleum alkanes.</title>
        <authorList>
            <person name="Zehnle H."/>
            <person name="Laso-Perez R."/>
            <person name="Lipp J."/>
            <person name="Teske A."/>
            <person name="Wegener G."/>
        </authorList>
    </citation>
    <scope>NUCLEOTIDE SEQUENCE</scope>
    <source>
        <strain evidence="10">MCA70</strain>
    </source>
</reference>
<dbReference type="GO" id="GO:0006281">
    <property type="term" value="P:DNA repair"/>
    <property type="evidence" value="ECO:0007669"/>
    <property type="project" value="InterPro"/>
</dbReference>
<dbReference type="GO" id="GO:0006310">
    <property type="term" value="P:DNA recombination"/>
    <property type="evidence" value="ECO:0007669"/>
    <property type="project" value="InterPro"/>
</dbReference>
<dbReference type="GO" id="GO:0003676">
    <property type="term" value="F:nucleic acid binding"/>
    <property type="evidence" value="ECO:0007669"/>
    <property type="project" value="InterPro"/>
</dbReference>
<protein>
    <recommendedName>
        <fullName evidence="2">Single-stranded-DNA-specific exonuclease RecJ</fullName>
    </recommendedName>
</protein>
<evidence type="ECO:0000256" key="1">
    <source>
        <dbReference type="ARBA" id="ARBA00005915"/>
    </source>
</evidence>
<dbReference type="InterPro" id="IPR038763">
    <property type="entry name" value="DHH_sf"/>
</dbReference>
<dbReference type="InterPro" id="IPR051673">
    <property type="entry name" value="SSDNA_exonuclease_RecJ"/>
</dbReference>
<keyword evidence="3" id="KW-0540">Nuclease</keyword>
<dbReference type="SUPFAM" id="SSF64182">
    <property type="entry name" value="DHH phosphoesterases"/>
    <property type="match status" value="1"/>
</dbReference>
<evidence type="ECO:0000259" key="8">
    <source>
        <dbReference type="Pfam" id="PF02272"/>
    </source>
</evidence>
<comment type="caution">
    <text evidence="10">The sequence shown here is derived from an EMBL/GenBank/DDBJ whole genome shotgun (WGS) entry which is preliminary data.</text>
</comment>
<feature type="domain" description="DDH" evidence="7">
    <location>
        <begin position="81"/>
        <end position="236"/>
    </location>
</feature>
<evidence type="ECO:0000259" key="9">
    <source>
        <dbReference type="Pfam" id="PF17768"/>
    </source>
</evidence>
<organism evidence="10 11">
    <name type="scientific">Candidatus Thermodesulfobacterium syntrophicum</name>
    <dbReference type="NCBI Taxonomy" id="3060442"/>
    <lineage>
        <taxon>Bacteria</taxon>
        <taxon>Pseudomonadati</taxon>
        <taxon>Thermodesulfobacteriota</taxon>
        <taxon>Thermodesulfobacteria</taxon>
        <taxon>Thermodesulfobacteriales</taxon>
        <taxon>Thermodesulfobacteriaceae</taxon>
        <taxon>Thermodesulfobacterium</taxon>
    </lineage>
</organism>
<dbReference type="Pfam" id="PF17768">
    <property type="entry name" value="RecJ_OB"/>
    <property type="match status" value="1"/>
</dbReference>
<evidence type="ECO:0000256" key="4">
    <source>
        <dbReference type="ARBA" id="ARBA00022801"/>
    </source>
</evidence>
<accession>A0AAE3P4X3</accession>
<name>A0AAE3P4X3_9BACT</name>
<proteinExistence type="inferred from homology"/>
<dbReference type="NCBIfam" id="TIGR00644">
    <property type="entry name" value="recJ"/>
    <property type="match status" value="1"/>
</dbReference>
<sequence>MMSSKLWINKAPSQELVYEFVSQGFFTPLLAKILINKGFSDVKSAYSFLYPRLSDFSDPFIIPDMKLAVERIYKAIKFGEKICIYGDSDADGIIGTFVLYDFLKSFTPYVEWLIPSKELEGYGFHAKFLPYFKERGISLVITVDVGISAYHTVNSAKALSIDVIITDHHEIINKPETITVTGKLTPPSSPFYYLCGAGVAFALIRALRTYLFSQGFFADRELPFLRKYLELVCLATLADMVPIKGENRLITFFGFRDLLNPFFPCTKVLLEKADLKIGLSEEDINFKIIPKINSAGRLGKPEVAFEFLTSSDKTYAEKEFSKIESLNQERQALEEEILNSTISQFDENFKNSNFLFLVFKNISKGLLGLIANRFKNLYNLPTIVISQENEVAHGSVRSPSRINFLNIISQCKDLLIQFGGHKYALGFKIYKELIPQLKYRLEELMKNYKPDTPSVEPIYIDAETSLSELLYRENVFAFEQFHPYGEGHLPPALLLKNFEIKEIKVLKEKHSKLILQKEGKELSAIFFNKLLENNEIKLIVGTPFINSFTGNLEIKVEDAK</sequence>
<comment type="similarity">
    <text evidence="1">Belongs to the RecJ family.</text>
</comment>
<dbReference type="PANTHER" id="PTHR30255:SF2">
    <property type="entry name" value="SINGLE-STRANDED-DNA-SPECIFIC EXONUCLEASE RECJ"/>
    <property type="match status" value="1"/>
</dbReference>
<feature type="coiled-coil region" evidence="6">
    <location>
        <begin position="316"/>
        <end position="343"/>
    </location>
</feature>
<gene>
    <name evidence="10" type="ORF">OD816_000094</name>
</gene>
<dbReference type="Proteomes" id="UP001144110">
    <property type="component" value="Unassembled WGS sequence"/>
</dbReference>
<dbReference type="InterPro" id="IPR041122">
    <property type="entry name" value="RecJ_OB"/>
</dbReference>
<evidence type="ECO:0000256" key="3">
    <source>
        <dbReference type="ARBA" id="ARBA00022722"/>
    </source>
</evidence>
<dbReference type="PANTHER" id="PTHR30255">
    <property type="entry name" value="SINGLE-STRANDED-DNA-SPECIFIC EXONUCLEASE RECJ"/>
    <property type="match status" value="1"/>
</dbReference>